<dbReference type="Gene3D" id="3.40.50.150">
    <property type="entry name" value="Vaccinia Virus protein VP39"/>
    <property type="match status" value="1"/>
</dbReference>
<comment type="caution">
    <text evidence="12">The sequence shown here is derived from an EMBL/GenBank/DDBJ whole genome shotgun (WGS) entry which is preliminary data.</text>
</comment>
<dbReference type="Proteomes" id="UP001157440">
    <property type="component" value="Unassembled WGS sequence"/>
</dbReference>
<comment type="catalytic activity">
    <reaction evidence="8">
        <text>a 2'-deoxycytidine in DNA + S-adenosyl-L-methionine = an N(4)-methyl-2'-deoxycytidine in DNA + S-adenosyl-L-homocysteine + H(+)</text>
        <dbReference type="Rhea" id="RHEA:16857"/>
        <dbReference type="Rhea" id="RHEA-COMP:11369"/>
        <dbReference type="Rhea" id="RHEA-COMP:13674"/>
        <dbReference type="ChEBI" id="CHEBI:15378"/>
        <dbReference type="ChEBI" id="CHEBI:57856"/>
        <dbReference type="ChEBI" id="CHEBI:59789"/>
        <dbReference type="ChEBI" id="CHEBI:85452"/>
        <dbReference type="ChEBI" id="CHEBI:137933"/>
        <dbReference type="EC" id="2.1.1.113"/>
    </reaction>
</comment>
<dbReference type="Pfam" id="PF01555">
    <property type="entry name" value="N6_N4_Mtase"/>
    <property type="match status" value="1"/>
</dbReference>
<name>A0AA37TBM8_9HYPH</name>
<keyword evidence="3" id="KW-0808">Transferase</keyword>
<evidence type="ECO:0000256" key="7">
    <source>
        <dbReference type="ARBA" id="ARBA00047942"/>
    </source>
</evidence>
<keyword evidence="6" id="KW-0238">DNA-binding</keyword>
<feature type="region of interest" description="Disordered" evidence="10">
    <location>
        <begin position="50"/>
        <end position="76"/>
    </location>
</feature>
<feature type="compositionally biased region" description="Polar residues" evidence="10">
    <location>
        <begin position="55"/>
        <end position="64"/>
    </location>
</feature>
<evidence type="ECO:0000256" key="1">
    <source>
        <dbReference type="ARBA" id="ARBA00010203"/>
    </source>
</evidence>
<sequence length="378" mass="41501">MSTRILLGDCRATLRSLPDNSVHCVVTSPPYFGLRDYGTATWDGGDPLCDHRGDAQQSHSSTLAGNGHGTGKPLSSHLQSMARPFRMTCGKCGANRVDNQIGLEPTPAEFVADMVDVFREVRRVLRKDGTLWLNLGDSYCNDGKWGGRSGGPNARGGLDRERIALVPRHRRARSGLKPKDRLMIPARTAIALQDDGWWLRDEIVWHKPCPMPSSVKDRTTPAHEMLYLLTKRARYHYDHEAIREPAAWPEGPGNVKPTRSPPGEREGENANVRGSLHTIGPRETRQKRSVWTVPPSPFKEAHFATFPPALVEPCILAGCPEGGTVLDPFGGAGTTALVANRLRRDAILCELNPEYARIATRRLEADAGLFAQVSAEAA</sequence>
<keyword evidence="5" id="KW-0680">Restriction system</keyword>
<dbReference type="EC" id="2.1.1.-" evidence="9"/>
<evidence type="ECO:0000256" key="5">
    <source>
        <dbReference type="ARBA" id="ARBA00022747"/>
    </source>
</evidence>
<evidence type="ECO:0000256" key="10">
    <source>
        <dbReference type="SAM" id="MobiDB-lite"/>
    </source>
</evidence>
<dbReference type="GO" id="GO:0003677">
    <property type="term" value="F:DNA binding"/>
    <property type="evidence" value="ECO:0007669"/>
    <property type="project" value="UniProtKB-KW"/>
</dbReference>
<dbReference type="InterPro" id="IPR001091">
    <property type="entry name" value="RM_Methyltransferase"/>
</dbReference>
<dbReference type="EMBL" id="BSPL01000004">
    <property type="protein sequence ID" value="GLS68149.1"/>
    <property type="molecule type" value="Genomic_DNA"/>
</dbReference>
<reference evidence="13" key="1">
    <citation type="journal article" date="2019" name="Int. J. Syst. Evol. Microbiol.">
        <title>The Global Catalogue of Microorganisms (GCM) 10K type strain sequencing project: providing services to taxonomists for standard genome sequencing and annotation.</title>
        <authorList>
            <consortium name="The Broad Institute Genomics Platform"/>
            <consortium name="The Broad Institute Genome Sequencing Center for Infectious Disease"/>
            <person name="Wu L."/>
            <person name="Ma J."/>
        </authorList>
    </citation>
    <scope>NUCLEOTIDE SEQUENCE [LARGE SCALE GENOMIC DNA]</scope>
    <source>
        <strain evidence="13">NBRC 103632</strain>
    </source>
</reference>
<proteinExistence type="inferred from homology"/>
<dbReference type="InterPro" id="IPR017985">
    <property type="entry name" value="MeTrfase_CN4_CS"/>
</dbReference>
<protein>
    <recommendedName>
        <fullName evidence="9">Methyltransferase</fullName>
        <ecNumber evidence="9">2.1.1.-</ecNumber>
    </recommendedName>
</protein>
<dbReference type="InterPro" id="IPR002941">
    <property type="entry name" value="DNA_methylase_N4/N6"/>
</dbReference>
<keyword evidence="13" id="KW-1185">Reference proteome</keyword>
<feature type="domain" description="DNA methylase N-4/N-6" evidence="11">
    <location>
        <begin position="22"/>
        <end position="360"/>
    </location>
</feature>
<evidence type="ECO:0000256" key="8">
    <source>
        <dbReference type="ARBA" id="ARBA00049120"/>
    </source>
</evidence>
<dbReference type="PROSITE" id="PS00093">
    <property type="entry name" value="N4_MTASE"/>
    <property type="match status" value="1"/>
</dbReference>
<dbReference type="RefSeq" id="WP_238199429.1">
    <property type="nucleotide sequence ID" value="NZ_BPQZ01000037.1"/>
</dbReference>
<keyword evidence="2" id="KW-0489">Methyltransferase</keyword>
<evidence type="ECO:0000256" key="2">
    <source>
        <dbReference type="ARBA" id="ARBA00022603"/>
    </source>
</evidence>
<dbReference type="GO" id="GO:0032259">
    <property type="term" value="P:methylation"/>
    <property type="evidence" value="ECO:0007669"/>
    <property type="project" value="UniProtKB-KW"/>
</dbReference>
<evidence type="ECO:0000256" key="9">
    <source>
        <dbReference type="RuleBase" id="RU362026"/>
    </source>
</evidence>
<dbReference type="GO" id="GO:0015667">
    <property type="term" value="F:site-specific DNA-methyltransferase (cytosine-N4-specific) activity"/>
    <property type="evidence" value="ECO:0007669"/>
    <property type="project" value="UniProtKB-EC"/>
</dbReference>
<dbReference type="AlphaFoldDB" id="A0AA37TBM8"/>
<dbReference type="GO" id="GO:0008170">
    <property type="term" value="F:N-methyltransferase activity"/>
    <property type="evidence" value="ECO:0007669"/>
    <property type="project" value="InterPro"/>
</dbReference>
<dbReference type="InterPro" id="IPR029063">
    <property type="entry name" value="SAM-dependent_MTases_sf"/>
</dbReference>
<comment type="catalytic activity">
    <reaction evidence="7">
        <text>a 2'-deoxyadenosine in DNA + S-adenosyl-L-methionine = an N(6)-methyl-2'-deoxyadenosine in DNA + S-adenosyl-L-homocysteine + H(+)</text>
        <dbReference type="Rhea" id="RHEA:15197"/>
        <dbReference type="Rhea" id="RHEA-COMP:12418"/>
        <dbReference type="Rhea" id="RHEA-COMP:12419"/>
        <dbReference type="ChEBI" id="CHEBI:15378"/>
        <dbReference type="ChEBI" id="CHEBI:57856"/>
        <dbReference type="ChEBI" id="CHEBI:59789"/>
        <dbReference type="ChEBI" id="CHEBI:90615"/>
        <dbReference type="ChEBI" id="CHEBI:90616"/>
        <dbReference type="EC" id="2.1.1.72"/>
    </reaction>
</comment>
<gene>
    <name evidence="12" type="ORF">GCM10007890_01610</name>
</gene>
<dbReference type="PRINTS" id="PR00508">
    <property type="entry name" value="S21N4MTFRASE"/>
</dbReference>
<organism evidence="12 13">
    <name type="scientific">Methylobacterium tardum</name>
    <dbReference type="NCBI Taxonomy" id="374432"/>
    <lineage>
        <taxon>Bacteria</taxon>
        <taxon>Pseudomonadati</taxon>
        <taxon>Pseudomonadota</taxon>
        <taxon>Alphaproteobacteria</taxon>
        <taxon>Hyphomicrobiales</taxon>
        <taxon>Methylobacteriaceae</taxon>
        <taxon>Methylobacterium</taxon>
    </lineage>
</organism>
<evidence type="ECO:0000256" key="6">
    <source>
        <dbReference type="ARBA" id="ARBA00023125"/>
    </source>
</evidence>
<dbReference type="GO" id="GO:0009307">
    <property type="term" value="P:DNA restriction-modification system"/>
    <property type="evidence" value="ECO:0007669"/>
    <property type="project" value="UniProtKB-KW"/>
</dbReference>
<evidence type="ECO:0000256" key="3">
    <source>
        <dbReference type="ARBA" id="ARBA00022679"/>
    </source>
</evidence>
<dbReference type="SUPFAM" id="SSF53335">
    <property type="entry name" value="S-adenosyl-L-methionine-dependent methyltransferases"/>
    <property type="match status" value="1"/>
</dbReference>
<dbReference type="GO" id="GO:0009007">
    <property type="term" value="F:site-specific DNA-methyltransferase (adenine-specific) activity"/>
    <property type="evidence" value="ECO:0007669"/>
    <property type="project" value="UniProtKB-EC"/>
</dbReference>
<keyword evidence="4" id="KW-0949">S-adenosyl-L-methionine</keyword>
<evidence type="ECO:0000313" key="13">
    <source>
        <dbReference type="Proteomes" id="UP001157440"/>
    </source>
</evidence>
<evidence type="ECO:0000259" key="11">
    <source>
        <dbReference type="Pfam" id="PF01555"/>
    </source>
</evidence>
<accession>A0AA37TBM8</accession>
<feature type="region of interest" description="Disordered" evidence="10">
    <location>
        <begin position="246"/>
        <end position="275"/>
    </location>
</feature>
<evidence type="ECO:0000256" key="4">
    <source>
        <dbReference type="ARBA" id="ARBA00022691"/>
    </source>
</evidence>
<evidence type="ECO:0000313" key="12">
    <source>
        <dbReference type="EMBL" id="GLS68149.1"/>
    </source>
</evidence>
<comment type="similarity">
    <text evidence="1">Belongs to the N(4)/N(6)-methyltransferase family. N(4) subfamily.</text>
</comment>